<feature type="transmembrane region" description="Helical" evidence="1">
    <location>
        <begin position="147"/>
        <end position="166"/>
    </location>
</feature>
<comment type="caution">
    <text evidence="2">The sequence shown here is derived from an EMBL/GenBank/DDBJ whole genome shotgun (WGS) entry which is preliminary data.</text>
</comment>
<protein>
    <submittedName>
        <fullName evidence="2">DUF1523 family protein</fullName>
    </submittedName>
</protein>
<proteinExistence type="predicted"/>
<keyword evidence="3" id="KW-1185">Reference proteome</keyword>
<keyword evidence="1" id="KW-0472">Membrane</keyword>
<keyword evidence="1" id="KW-1133">Transmembrane helix</keyword>
<dbReference type="InterPro" id="IPR011088">
    <property type="entry name" value="Phage_phiNM3_A0EWY4"/>
</dbReference>
<evidence type="ECO:0000313" key="3">
    <source>
        <dbReference type="Proteomes" id="UP001239680"/>
    </source>
</evidence>
<name>A0ABU0VYS3_9RHOB</name>
<evidence type="ECO:0000313" key="2">
    <source>
        <dbReference type="EMBL" id="MDQ2066888.1"/>
    </source>
</evidence>
<gene>
    <name evidence="2" type="ORF">Q9295_10920</name>
</gene>
<sequence>MRYVKWTLWLLVFLLVGGFLHYTLPQHDIVRIVGTENRRVDVGENSIFWSRAEVGMVNSTSRDVYFINARYPDGKTMEFRNEDTGWGWPPYFKVDSAGLMTKAKDMVSTAQAPVWVSITHYGWRNKLFTIFPNAVGVKQVEGPDVTIIPWFNIFFFVMLGFILLLIRRMWLQFRERTIDPAFDRAGDAWDRVDARADEAAAGARGAWGRFTGWLGSWKSKPRR</sequence>
<dbReference type="EMBL" id="JAVDBT010000009">
    <property type="protein sequence ID" value="MDQ2066888.1"/>
    <property type="molecule type" value="Genomic_DNA"/>
</dbReference>
<dbReference type="Pfam" id="PF07509">
    <property type="entry name" value="DUF1523"/>
    <property type="match status" value="1"/>
</dbReference>
<evidence type="ECO:0000256" key="1">
    <source>
        <dbReference type="SAM" id="Phobius"/>
    </source>
</evidence>
<dbReference type="RefSeq" id="WP_306680598.1">
    <property type="nucleotide sequence ID" value="NZ_JAVDBT010000009.1"/>
</dbReference>
<accession>A0ABU0VYS3</accession>
<keyword evidence="1" id="KW-0812">Transmembrane</keyword>
<dbReference type="Proteomes" id="UP001239680">
    <property type="component" value="Unassembled WGS sequence"/>
</dbReference>
<organism evidence="2 3">
    <name type="scientific">Pseudogemmobacter lacusdianii</name>
    <dbReference type="NCBI Taxonomy" id="3069608"/>
    <lineage>
        <taxon>Bacteria</taxon>
        <taxon>Pseudomonadati</taxon>
        <taxon>Pseudomonadota</taxon>
        <taxon>Alphaproteobacteria</taxon>
        <taxon>Rhodobacterales</taxon>
        <taxon>Paracoccaceae</taxon>
        <taxon>Pseudogemmobacter</taxon>
    </lineage>
</organism>
<reference evidence="2 3" key="1">
    <citation type="submission" date="2023-08" db="EMBL/GenBank/DDBJ databases">
        <title>Characterization of two Paracoccaceae strains isolated from Phycosphere and proposal of Xinfangfangia lacusdiani sp. nov.</title>
        <authorList>
            <person name="Deng Y."/>
            <person name="Zhang Y.Q."/>
        </authorList>
    </citation>
    <scope>NUCLEOTIDE SEQUENCE [LARGE SCALE GENOMIC DNA]</scope>
    <source>
        <strain evidence="2 3">CPCC 101601</strain>
    </source>
</reference>